<comment type="caution">
    <text evidence="4">The sequence shown here is derived from an EMBL/GenBank/DDBJ whole genome shotgun (WGS) entry which is preliminary data.</text>
</comment>
<proteinExistence type="predicted"/>
<dbReference type="InterPro" id="IPR036291">
    <property type="entry name" value="NAD(P)-bd_dom_sf"/>
</dbReference>
<evidence type="ECO:0000259" key="3">
    <source>
        <dbReference type="Pfam" id="PF01370"/>
    </source>
</evidence>
<dbReference type="Proteomes" id="UP001174677">
    <property type="component" value="Chromosome 8"/>
</dbReference>
<dbReference type="Gene3D" id="3.40.50.720">
    <property type="entry name" value="NAD(P)-binding Rossmann-like Domain"/>
    <property type="match status" value="1"/>
</dbReference>
<gene>
    <name evidence="4" type="ORF">P3X46_013170</name>
</gene>
<evidence type="ECO:0000313" key="5">
    <source>
        <dbReference type="Proteomes" id="UP001174677"/>
    </source>
</evidence>
<reference evidence="4 5" key="1">
    <citation type="journal article" date="2023" name="Plant Biotechnol. J.">
        <title>Chromosome-level wild Hevea brasiliensis genome provides new tools for genomic-assisted breeding and valuable loci to elevate rubber yield.</title>
        <authorList>
            <person name="Cheng H."/>
            <person name="Song X."/>
            <person name="Hu Y."/>
            <person name="Wu T."/>
            <person name="Yang Q."/>
            <person name="An Z."/>
            <person name="Feng S."/>
            <person name="Deng Z."/>
            <person name="Wu W."/>
            <person name="Zeng X."/>
            <person name="Tu M."/>
            <person name="Wang X."/>
            <person name="Huang H."/>
        </authorList>
    </citation>
    <scope>NUCLEOTIDE SEQUENCE [LARGE SCALE GENOMIC DNA]</scope>
    <source>
        <strain evidence="4">MT/VB/25A 57/8</strain>
    </source>
</reference>
<organism evidence="4 5">
    <name type="scientific">Hevea brasiliensis</name>
    <name type="common">Para rubber tree</name>
    <name type="synonym">Siphonia brasiliensis</name>
    <dbReference type="NCBI Taxonomy" id="3981"/>
    <lineage>
        <taxon>Eukaryota</taxon>
        <taxon>Viridiplantae</taxon>
        <taxon>Streptophyta</taxon>
        <taxon>Embryophyta</taxon>
        <taxon>Tracheophyta</taxon>
        <taxon>Spermatophyta</taxon>
        <taxon>Magnoliopsida</taxon>
        <taxon>eudicotyledons</taxon>
        <taxon>Gunneridae</taxon>
        <taxon>Pentapetalae</taxon>
        <taxon>rosids</taxon>
        <taxon>fabids</taxon>
        <taxon>Malpighiales</taxon>
        <taxon>Euphorbiaceae</taxon>
        <taxon>Crotonoideae</taxon>
        <taxon>Micrandreae</taxon>
        <taxon>Hevea</taxon>
    </lineage>
</organism>
<accession>A0ABQ9M6K5</accession>
<dbReference type="CDD" id="cd08958">
    <property type="entry name" value="FR_SDR_e"/>
    <property type="match status" value="1"/>
</dbReference>
<dbReference type="PANTHER" id="PTHR10366">
    <property type="entry name" value="NAD DEPENDENT EPIMERASE/DEHYDRATASE"/>
    <property type="match status" value="1"/>
</dbReference>
<keyword evidence="1" id="KW-0521">NADP</keyword>
<dbReference type="InterPro" id="IPR050425">
    <property type="entry name" value="NAD(P)_dehydrat-like"/>
</dbReference>
<dbReference type="SUPFAM" id="SSF51735">
    <property type="entry name" value="NAD(P)-binding Rossmann-fold domains"/>
    <property type="match status" value="1"/>
</dbReference>
<dbReference type="PANTHER" id="PTHR10366:SF852">
    <property type="entry name" value="CINNAMOYL-COA REDUCTASE CAD2"/>
    <property type="match status" value="1"/>
</dbReference>
<dbReference type="InterPro" id="IPR001509">
    <property type="entry name" value="Epimerase_deHydtase"/>
</dbReference>
<keyword evidence="5" id="KW-1185">Reference proteome</keyword>
<evidence type="ECO:0000313" key="4">
    <source>
        <dbReference type="EMBL" id="KAJ9174534.1"/>
    </source>
</evidence>
<evidence type="ECO:0000256" key="2">
    <source>
        <dbReference type="ARBA" id="ARBA00023002"/>
    </source>
</evidence>
<dbReference type="Pfam" id="PF01370">
    <property type="entry name" value="Epimerase"/>
    <property type="match status" value="1"/>
</dbReference>
<evidence type="ECO:0000256" key="1">
    <source>
        <dbReference type="ARBA" id="ARBA00022857"/>
    </source>
</evidence>
<keyword evidence="2" id="KW-0560">Oxidoreductase</keyword>
<name>A0ABQ9M6K5_HEVBR</name>
<sequence length="324" mass="35822">MSGEGKPVCVTGGSGYIASWLVKFLLERGYTVKATVRDTNDPKKTESLRALDGAKERLHLYKANLLEEGSFDAVVDGCEGVFHTASPVILSTNEPQSDLIDPAVKGTLNVLKSCAKVPSLKRVVVTSSMASVLYREKPLNPDDVVDETWFSDSAFCESRKLWYPVSKILAEEAAWRFAKENGIDLVTIHPGVVIGPLLQPTLSTSMEVFAQYAKGAQTYLYDNWYLVDVRDVANAHIEAFELASASGRYCLVETVVHFSEFLKIVHKHYPTPHIPEKCQDDKSFAPKHEVSKEKAKALGIDFIPLELSVVDAIESLKEKGFLNV</sequence>
<dbReference type="EMBL" id="JARPOI010000008">
    <property type="protein sequence ID" value="KAJ9174534.1"/>
    <property type="molecule type" value="Genomic_DNA"/>
</dbReference>
<protein>
    <recommendedName>
        <fullName evidence="3">NAD-dependent epimerase/dehydratase domain-containing protein</fullName>
    </recommendedName>
</protein>
<feature type="domain" description="NAD-dependent epimerase/dehydratase" evidence="3">
    <location>
        <begin position="8"/>
        <end position="242"/>
    </location>
</feature>